<dbReference type="OrthoDB" id="776094at2759"/>
<dbReference type="STRING" id="74649.A0A2P6Q1L3"/>
<evidence type="ECO:0000313" key="6">
    <source>
        <dbReference type="EMBL" id="PRQ28090.1"/>
    </source>
</evidence>
<keyword evidence="2" id="KW-1003">Cell membrane</keyword>
<dbReference type="PANTHER" id="PTHR35129">
    <property type="entry name" value="GUANINE NUCLEOTIDE-BINDING PROTEIN SUBUNIT GAMMA 1"/>
    <property type="match status" value="1"/>
</dbReference>
<comment type="subcellular location">
    <subcellularLocation>
        <location evidence="1">Cell membrane</location>
    </subcellularLocation>
</comment>
<dbReference type="Gramene" id="PRQ28090">
    <property type="protein sequence ID" value="PRQ28090"/>
    <property type="gene ID" value="RchiOBHm_Chr6g0312271"/>
</dbReference>
<keyword evidence="3" id="KW-0472">Membrane</keyword>
<evidence type="ECO:0000256" key="2">
    <source>
        <dbReference type="ARBA" id="ARBA00022475"/>
    </source>
</evidence>
<evidence type="ECO:0000313" key="7">
    <source>
        <dbReference type="Proteomes" id="UP000238479"/>
    </source>
</evidence>
<dbReference type="GO" id="GO:0005886">
    <property type="term" value="C:plasma membrane"/>
    <property type="evidence" value="ECO:0007669"/>
    <property type="project" value="UniProtKB-SubCell"/>
</dbReference>
<dbReference type="Proteomes" id="UP000238479">
    <property type="component" value="Chromosome 6"/>
</dbReference>
<keyword evidence="7" id="KW-1185">Reference proteome</keyword>
<dbReference type="InterPro" id="IPR045878">
    <property type="entry name" value="GG1/2"/>
</dbReference>
<dbReference type="GO" id="GO:0007165">
    <property type="term" value="P:signal transduction"/>
    <property type="evidence" value="ECO:0007669"/>
    <property type="project" value="UniProtKB-KW"/>
</dbReference>
<dbReference type="OMA" id="WFHGAND"/>
<evidence type="ECO:0000256" key="5">
    <source>
        <dbReference type="SAM" id="MobiDB-lite"/>
    </source>
</evidence>
<evidence type="ECO:0000256" key="4">
    <source>
        <dbReference type="ARBA" id="ARBA00023224"/>
    </source>
</evidence>
<sequence length="125" mass="13380">MDKQQEENISSSPGRSGGGGGGGAKREDAAATGSGIRAGPPCPTFVGKHRMAAAISHLHTQINIIQEELNELETVGESSFVCKELVASIESVSDPLLPWSKGAPEAGWDRWFRGAHNTRNNNRWI</sequence>
<feature type="region of interest" description="Disordered" evidence="5">
    <location>
        <begin position="1"/>
        <end position="42"/>
    </location>
</feature>
<dbReference type="EMBL" id="PDCK01000044">
    <property type="protein sequence ID" value="PRQ28090.1"/>
    <property type="molecule type" value="Genomic_DNA"/>
</dbReference>
<dbReference type="AlphaFoldDB" id="A0A2P6Q1L3"/>
<proteinExistence type="predicted"/>
<keyword evidence="4" id="KW-0807">Transducer</keyword>
<name>A0A2P6Q1L3_ROSCH</name>
<comment type="caution">
    <text evidence="6">The sequence shown here is derived from an EMBL/GenBank/DDBJ whole genome shotgun (WGS) entry which is preliminary data.</text>
</comment>
<evidence type="ECO:0000256" key="1">
    <source>
        <dbReference type="ARBA" id="ARBA00004236"/>
    </source>
</evidence>
<gene>
    <name evidence="6" type="ORF">RchiOBHm_Chr6g0312271</name>
</gene>
<protein>
    <submittedName>
        <fullName evidence="6">Putative G-protein gamma</fullName>
    </submittedName>
</protein>
<accession>A0A2P6Q1L3</accession>
<dbReference type="PANTHER" id="PTHR35129:SF5">
    <property type="entry name" value="GUANINE NUCLEOTIDE-BINDING PROTEIN SUBUNIT GAMMA 2"/>
    <property type="match status" value="1"/>
</dbReference>
<evidence type="ECO:0000256" key="3">
    <source>
        <dbReference type="ARBA" id="ARBA00023136"/>
    </source>
</evidence>
<organism evidence="6 7">
    <name type="scientific">Rosa chinensis</name>
    <name type="common">China rose</name>
    <dbReference type="NCBI Taxonomy" id="74649"/>
    <lineage>
        <taxon>Eukaryota</taxon>
        <taxon>Viridiplantae</taxon>
        <taxon>Streptophyta</taxon>
        <taxon>Embryophyta</taxon>
        <taxon>Tracheophyta</taxon>
        <taxon>Spermatophyta</taxon>
        <taxon>Magnoliopsida</taxon>
        <taxon>eudicotyledons</taxon>
        <taxon>Gunneridae</taxon>
        <taxon>Pentapetalae</taxon>
        <taxon>rosids</taxon>
        <taxon>fabids</taxon>
        <taxon>Rosales</taxon>
        <taxon>Rosaceae</taxon>
        <taxon>Rosoideae</taxon>
        <taxon>Rosoideae incertae sedis</taxon>
        <taxon>Rosa</taxon>
    </lineage>
</organism>
<reference evidence="6 7" key="1">
    <citation type="journal article" date="2018" name="Nat. Genet.">
        <title>The Rosa genome provides new insights in the design of modern roses.</title>
        <authorList>
            <person name="Bendahmane M."/>
        </authorList>
    </citation>
    <scope>NUCLEOTIDE SEQUENCE [LARGE SCALE GENOMIC DNA]</scope>
    <source>
        <strain evidence="7">cv. Old Blush</strain>
    </source>
</reference>